<dbReference type="Pfam" id="PF00581">
    <property type="entry name" value="Rhodanese"/>
    <property type="match status" value="1"/>
</dbReference>
<dbReference type="Pfam" id="PF01206">
    <property type="entry name" value="TusA"/>
    <property type="match status" value="1"/>
</dbReference>
<dbReference type="InterPro" id="IPR032836">
    <property type="entry name" value="DsrE2-like"/>
</dbReference>
<dbReference type="PRINTS" id="PR00411">
    <property type="entry name" value="PNDRDTASEI"/>
</dbReference>
<feature type="compositionally biased region" description="Low complexity" evidence="7">
    <location>
        <begin position="561"/>
        <end position="574"/>
    </location>
</feature>
<comment type="similarity">
    <text evidence="2">Belongs to the class-III pyridine nucleotide-disulfide oxidoreductase family.</text>
</comment>
<keyword evidence="6" id="KW-0676">Redox-active center</keyword>
<dbReference type="Gene3D" id="3.40.1260.10">
    <property type="entry name" value="DsrEFH-like"/>
    <property type="match status" value="1"/>
</dbReference>
<evidence type="ECO:0000313" key="9">
    <source>
        <dbReference type="EMBL" id="KEQ24710.1"/>
    </source>
</evidence>
<evidence type="ECO:0000256" key="5">
    <source>
        <dbReference type="ARBA" id="ARBA00023002"/>
    </source>
</evidence>
<evidence type="ECO:0000256" key="3">
    <source>
        <dbReference type="ARBA" id="ARBA00022630"/>
    </source>
</evidence>
<sequence>MSKNIVIVGGVAGGATAAARLRRLNEHDSITMFERGEHISFANCGLPYYIGGTIASRDKLLLQSPQGMKDRFGIDVKVRTEVTAIDREGKKVRVKQLDTGEETEYPYDVLVLSPGAKPIVPEIPGLAEAEAVFTLRNIPDTDRIHAWIDEHKPRHAAIIGGGFIGVEMAENLRHRGLEVTLVERNGQVLGPLDPEMAKPVERHMHLQGVDLVLGASVVAIEDRGKTLRLSSGQVLRTDMLLLAIGVTPESGLAREAGLELGVKGAIRVNERLQTSDPSIYAVGDAIEVKDRTLGFETVVPLAWGANRQGRLVADAIQGRKASYPGAYGTAIVQAFDLTAAVTGVNEKTLNKSGIPYEAIHIHPASHAGYYPGAAPLSLKLLFDKASGAIYGAQAVGQDGVDKRIDVISAAMRGGLTAAELAELELAYAPPYSSAKDPVNMAGYVASNVMEGLVETMQWHEVDAYVEGGGLLVDVRDDAERMAGYIPGSVCIPLNDLRNRLDELPLQHPVVVSCQVGLRGYVAARLLQQHGYKVRNLDGGYRTYAAMADEPPLLASETGSGPSAVPADSPAPASPVQAQVQVDACGLQCPGPIMKVYEAVRQMAPGERLEVKATDFGFAADIAKWCEKTGNPLETVESSPEGVRAVLVKGADAAPQQSVPVSSKNGATMVVFSGDLDKTIAAFIIASGAAAMGKPVTMFFTFWGLNVLRKAEAPAVKKDGLEAMFGMMMPKGAAALPLSKMNMGGLGAKMIRRVMQRKNVDSLEALMGNAIRSGVKLVACTMSMDIMGIHKEELIDGIDYAGVATYLGDAEDSGLNLFI</sequence>
<dbReference type="InterPro" id="IPR036188">
    <property type="entry name" value="FAD/NAD-bd_sf"/>
</dbReference>
<dbReference type="PROSITE" id="PS50206">
    <property type="entry name" value="RHODANESE_3"/>
    <property type="match status" value="1"/>
</dbReference>
<dbReference type="Proteomes" id="UP000028123">
    <property type="component" value="Unassembled WGS sequence"/>
</dbReference>
<dbReference type="OrthoDB" id="9802028at2"/>
<dbReference type="InterPro" id="IPR036873">
    <property type="entry name" value="Rhodanese-like_dom_sf"/>
</dbReference>
<dbReference type="SMART" id="SM00450">
    <property type="entry name" value="RHOD"/>
    <property type="match status" value="1"/>
</dbReference>
<dbReference type="Pfam" id="PF02852">
    <property type="entry name" value="Pyr_redox_dim"/>
    <property type="match status" value="1"/>
</dbReference>
<dbReference type="eggNOG" id="COG0607">
    <property type="taxonomic scope" value="Bacteria"/>
</dbReference>
<dbReference type="eggNOG" id="COG2210">
    <property type="taxonomic scope" value="Bacteria"/>
</dbReference>
<dbReference type="InterPro" id="IPR023753">
    <property type="entry name" value="FAD/NAD-binding_dom"/>
</dbReference>
<dbReference type="SUPFAM" id="SSF75169">
    <property type="entry name" value="DsrEFH-like"/>
    <property type="match status" value="1"/>
</dbReference>
<dbReference type="SUPFAM" id="SSF51905">
    <property type="entry name" value="FAD/NAD(P)-binding domain"/>
    <property type="match status" value="2"/>
</dbReference>
<dbReference type="Gene3D" id="3.40.250.10">
    <property type="entry name" value="Rhodanese-like domain"/>
    <property type="match status" value="1"/>
</dbReference>
<dbReference type="InterPro" id="IPR001763">
    <property type="entry name" value="Rhodanese-like_dom"/>
</dbReference>
<dbReference type="SUPFAM" id="SSF64307">
    <property type="entry name" value="SirA-like"/>
    <property type="match status" value="1"/>
</dbReference>
<dbReference type="NCBIfam" id="NF010037">
    <property type="entry name" value="PRK13512.1"/>
    <property type="match status" value="1"/>
</dbReference>
<evidence type="ECO:0000256" key="2">
    <source>
        <dbReference type="ARBA" id="ARBA00009130"/>
    </source>
</evidence>
<dbReference type="RefSeq" id="WP_036685176.1">
    <property type="nucleotide sequence ID" value="NZ_JNVM01000015.1"/>
</dbReference>
<feature type="region of interest" description="Disordered" evidence="7">
    <location>
        <begin position="551"/>
        <end position="574"/>
    </location>
</feature>
<keyword evidence="3" id="KW-0285">Flavoprotein</keyword>
<dbReference type="AlphaFoldDB" id="A0A081P1Y7"/>
<comment type="cofactor">
    <cofactor evidence="1">
        <name>FAD</name>
        <dbReference type="ChEBI" id="CHEBI:57692"/>
    </cofactor>
</comment>
<dbReference type="InterPro" id="IPR050260">
    <property type="entry name" value="FAD-bd_OxRdtase"/>
</dbReference>
<dbReference type="PRINTS" id="PR00368">
    <property type="entry name" value="FADPNR"/>
</dbReference>
<dbReference type="CDD" id="cd01524">
    <property type="entry name" value="RHOD_Pyr_redox"/>
    <property type="match status" value="1"/>
</dbReference>
<dbReference type="Gene3D" id="3.30.110.40">
    <property type="entry name" value="TusA-like domain"/>
    <property type="match status" value="1"/>
</dbReference>
<dbReference type="EMBL" id="JNVM01000015">
    <property type="protein sequence ID" value="KEQ24710.1"/>
    <property type="molecule type" value="Genomic_DNA"/>
</dbReference>
<keyword evidence="10" id="KW-1185">Reference proteome</keyword>
<dbReference type="InterPro" id="IPR001455">
    <property type="entry name" value="TusA-like"/>
</dbReference>
<reference evidence="9 10" key="1">
    <citation type="submission" date="2014-06" db="EMBL/GenBank/DDBJ databases">
        <title>Draft genome sequence of Paenibacillus sp. MSt1.</title>
        <authorList>
            <person name="Aw Y.K."/>
            <person name="Ong K.S."/>
            <person name="Gan H.M."/>
            <person name="Lee S.M."/>
        </authorList>
    </citation>
    <scope>NUCLEOTIDE SEQUENCE [LARGE SCALE GENOMIC DNA]</scope>
    <source>
        <strain evidence="9 10">MSt1</strain>
    </source>
</reference>
<evidence type="ECO:0000256" key="7">
    <source>
        <dbReference type="SAM" id="MobiDB-lite"/>
    </source>
</evidence>
<dbReference type="InterPro" id="IPR036868">
    <property type="entry name" value="TusA-like_sf"/>
</dbReference>
<organism evidence="9 10">
    <name type="scientific">Paenibacillus tyrfis</name>
    <dbReference type="NCBI Taxonomy" id="1501230"/>
    <lineage>
        <taxon>Bacteria</taxon>
        <taxon>Bacillati</taxon>
        <taxon>Bacillota</taxon>
        <taxon>Bacilli</taxon>
        <taxon>Bacillales</taxon>
        <taxon>Paenibacillaceae</taxon>
        <taxon>Paenibacillus</taxon>
    </lineage>
</organism>
<dbReference type="InterPro" id="IPR004099">
    <property type="entry name" value="Pyr_nucl-diS_OxRdtase_dimer"/>
</dbReference>
<dbReference type="eggNOG" id="COG0446">
    <property type="taxonomic scope" value="Bacteria"/>
</dbReference>
<keyword evidence="5" id="KW-0560">Oxidoreductase</keyword>
<evidence type="ECO:0000256" key="1">
    <source>
        <dbReference type="ARBA" id="ARBA00001974"/>
    </source>
</evidence>
<name>A0A081P1Y7_9BACL</name>
<dbReference type="InterPro" id="IPR027396">
    <property type="entry name" value="DsrEFH-like"/>
</dbReference>
<dbReference type="Pfam" id="PF07992">
    <property type="entry name" value="Pyr_redox_2"/>
    <property type="match status" value="1"/>
</dbReference>
<proteinExistence type="inferred from homology"/>
<evidence type="ECO:0000256" key="6">
    <source>
        <dbReference type="ARBA" id="ARBA00023284"/>
    </source>
</evidence>
<evidence type="ECO:0000256" key="4">
    <source>
        <dbReference type="ARBA" id="ARBA00022827"/>
    </source>
</evidence>
<dbReference type="InterPro" id="IPR016156">
    <property type="entry name" value="FAD/NAD-linked_Rdtase_dimer_sf"/>
</dbReference>
<dbReference type="PANTHER" id="PTHR43429">
    <property type="entry name" value="PYRIDINE NUCLEOTIDE-DISULFIDE OXIDOREDUCTASE DOMAIN-CONTAINING"/>
    <property type="match status" value="1"/>
</dbReference>
<comment type="caution">
    <text evidence="9">The sequence shown here is derived from an EMBL/GenBank/DDBJ whole genome shotgun (WGS) entry which is preliminary data.</text>
</comment>
<feature type="domain" description="Rhodanese" evidence="8">
    <location>
        <begin position="465"/>
        <end position="551"/>
    </location>
</feature>
<dbReference type="PANTHER" id="PTHR43429:SF1">
    <property type="entry name" value="NAD(P)H SULFUR OXIDOREDUCTASE (COA-DEPENDENT)"/>
    <property type="match status" value="1"/>
</dbReference>
<dbReference type="Pfam" id="PF13686">
    <property type="entry name" value="DrsE_2"/>
    <property type="match status" value="1"/>
</dbReference>
<accession>A0A081P1Y7</accession>
<dbReference type="PROSITE" id="PS01148">
    <property type="entry name" value="UPF0033"/>
    <property type="match status" value="1"/>
</dbReference>
<dbReference type="Gene3D" id="3.50.50.60">
    <property type="entry name" value="FAD/NAD(P)-binding domain"/>
    <property type="match status" value="2"/>
</dbReference>
<keyword evidence="4" id="KW-0274">FAD</keyword>
<protein>
    <submittedName>
        <fullName evidence="9">Pyridine nucleotide-disulfide oxidoreductase</fullName>
    </submittedName>
</protein>
<evidence type="ECO:0000259" key="8">
    <source>
        <dbReference type="PROSITE" id="PS50206"/>
    </source>
</evidence>
<dbReference type="SUPFAM" id="SSF55424">
    <property type="entry name" value="FAD/NAD-linked reductases, dimerisation (C-terminal) domain"/>
    <property type="match status" value="1"/>
</dbReference>
<gene>
    <name evidence="9" type="ORF">ET33_08265</name>
</gene>
<evidence type="ECO:0000313" key="10">
    <source>
        <dbReference type="Proteomes" id="UP000028123"/>
    </source>
</evidence>
<dbReference type="GO" id="GO:0016491">
    <property type="term" value="F:oxidoreductase activity"/>
    <property type="evidence" value="ECO:0007669"/>
    <property type="project" value="UniProtKB-KW"/>
</dbReference>
<dbReference type="SUPFAM" id="SSF52821">
    <property type="entry name" value="Rhodanese/Cell cycle control phosphatase"/>
    <property type="match status" value="1"/>
</dbReference>